<dbReference type="Proteomes" id="UP000276133">
    <property type="component" value="Unassembled WGS sequence"/>
</dbReference>
<dbReference type="EMBL" id="REGN01000982">
    <property type="protein sequence ID" value="RNA37767.1"/>
    <property type="molecule type" value="Genomic_DNA"/>
</dbReference>
<sequence length="87" mass="10419">MEIMLKKKSEDNLQAFNLFSFINLQILKKDYLKYEFLSSFEAKKMRILLVLNFSLTFYFNSCNLNLSSYEKFEQKCVSQEKANLSMF</sequence>
<gene>
    <name evidence="1" type="ORF">BpHYR1_023950</name>
</gene>
<protein>
    <submittedName>
        <fullName evidence="1">Uncharacterized protein</fullName>
    </submittedName>
</protein>
<evidence type="ECO:0000313" key="1">
    <source>
        <dbReference type="EMBL" id="RNA37767.1"/>
    </source>
</evidence>
<reference evidence="1 2" key="1">
    <citation type="journal article" date="2018" name="Sci. Rep.">
        <title>Genomic signatures of local adaptation to the degree of environmental predictability in rotifers.</title>
        <authorList>
            <person name="Franch-Gras L."/>
            <person name="Hahn C."/>
            <person name="Garcia-Roger E.M."/>
            <person name="Carmona M.J."/>
            <person name="Serra M."/>
            <person name="Gomez A."/>
        </authorList>
    </citation>
    <scope>NUCLEOTIDE SEQUENCE [LARGE SCALE GENOMIC DNA]</scope>
    <source>
        <strain evidence="1">HYR1</strain>
    </source>
</reference>
<proteinExistence type="predicted"/>
<evidence type="ECO:0000313" key="2">
    <source>
        <dbReference type="Proteomes" id="UP000276133"/>
    </source>
</evidence>
<comment type="caution">
    <text evidence="1">The sequence shown here is derived from an EMBL/GenBank/DDBJ whole genome shotgun (WGS) entry which is preliminary data.</text>
</comment>
<keyword evidence="2" id="KW-1185">Reference proteome</keyword>
<name>A0A3M7SQ74_BRAPC</name>
<organism evidence="1 2">
    <name type="scientific">Brachionus plicatilis</name>
    <name type="common">Marine rotifer</name>
    <name type="synonym">Brachionus muelleri</name>
    <dbReference type="NCBI Taxonomy" id="10195"/>
    <lineage>
        <taxon>Eukaryota</taxon>
        <taxon>Metazoa</taxon>
        <taxon>Spiralia</taxon>
        <taxon>Gnathifera</taxon>
        <taxon>Rotifera</taxon>
        <taxon>Eurotatoria</taxon>
        <taxon>Monogononta</taxon>
        <taxon>Pseudotrocha</taxon>
        <taxon>Ploima</taxon>
        <taxon>Brachionidae</taxon>
        <taxon>Brachionus</taxon>
    </lineage>
</organism>
<dbReference type="AlphaFoldDB" id="A0A3M7SQ74"/>
<accession>A0A3M7SQ74</accession>